<organism evidence="2 3">
    <name type="scientific">Coniochaeta ligniaria NRRL 30616</name>
    <dbReference type="NCBI Taxonomy" id="1408157"/>
    <lineage>
        <taxon>Eukaryota</taxon>
        <taxon>Fungi</taxon>
        <taxon>Dikarya</taxon>
        <taxon>Ascomycota</taxon>
        <taxon>Pezizomycotina</taxon>
        <taxon>Sordariomycetes</taxon>
        <taxon>Sordariomycetidae</taxon>
        <taxon>Coniochaetales</taxon>
        <taxon>Coniochaetaceae</taxon>
        <taxon>Coniochaeta</taxon>
    </lineage>
</organism>
<dbReference type="EMBL" id="KV875098">
    <property type="protein sequence ID" value="OIW28953.1"/>
    <property type="molecule type" value="Genomic_DNA"/>
</dbReference>
<feature type="region of interest" description="Disordered" evidence="1">
    <location>
        <begin position="67"/>
        <end position="104"/>
    </location>
</feature>
<protein>
    <submittedName>
        <fullName evidence="2">Uncharacterized protein</fullName>
    </submittedName>
</protein>
<evidence type="ECO:0000313" key="3">
    <source>
        <dbReference type="Proteomes" id="UP000182658"/>
    </source>
</evidence>
<evidence type="ECO:0000313" key="2">
    <source>
        <dbReference type="EMBL" id="OIW28953.1"/>
    </source>
</evidence>
<reference evidence="2 3" key="1">
    <citation type="submission" date="2016-10" db="EMBL/GenBank/DDBJ databases">
        <title>Draft genome sequence of Coniochaeta ligniaria NRRL30616, a lignocellulolytic fungus for bioabatement of inhibitors in plant biomass hydrolysates.</title>
        <authorList>
            <consortium name="DOE Joint Genome Institute"/>
            <person name="Jimenez D.J."/>
            <person name="Hector R.E."/>
            <person name="Riley R."/>
            <person name="Sun H."/>
            <person name="Grigoriev I.V."/>
            <person name="Van Elsas J.D."/>
            <person name="Nichols N.N."/>
        </authorList>
    </citation>
    <scope>NUCLEOTIDE SEQUENCE [LARGE SCALE GENOMIC DNA]</scope>
    <source>
        <strain evidence="2 3">NRRL 30616</strain>
    </source>
</reference>
<name>A0A1J7J6P9_9PEZI</name>
<dbReference type="AlphaFoldDB" id="A0A1J7J6P9"/>
<keyword evidence="3" id="KW-1185">Reference proteome</keyword>
<proteinExistence type="predicted"/>
<dbReference type="InParanoid" id="A0A1J7J6P9"/>
<accession>A0A1J7J6P9</accession>
<evidence type="ECO:0000256" key="1">
    <source>
        <dbReference type="SAM" id="MobiDB-lite"/>
    </source>
</evidence>
<feature type="compositionally biased region" description="Low complexity" evidence="1">
    <location>
        <begin position="78"/>
        <end position="88"/>
    </location>
</feature>
<sequence>MALPTSGAGKPLGRVCASSSSEREKANARYGRYLAKVAKVAKVPARGSAYSRKARLCRILSARHPRFSSRTRESNPWSTTDSSTSHTPSRVRPMQASEGWRHDDRARTKLLGSSRWHAGRRGFPVSFSIVDGELCHLARNESSTLLAFATLSLPLVIRDFSGDYAGHALSLNVC</sequence>
<gene>
    <name evidence="2" type="ORF">CONLIGDRAFT_401657</name>
</gene>
<feature type="region of interest" description="Disordered" evidence="1">
    <location>
        <begin position="1"/>
        <end position="23"/>
    </location>
</feature>
<dbReference type="Proteomes" id="UP000182658">
    <property type="component" value="Unassembled WGS sequence"/>
</dbReference>